<name>A0AAE1E700_9GAST</name>
<evidence type="ECO:0000256" key="1">
    <source>
        <dbReference type="SAM" id="SignalP"/>
    </source>
</evidence>
<keyword evidence="1" id="KW-0732">Signal</keyword>
<proteinExistence type="predicted"/>
<evidence type="ECO:0000313" key="3">
    <source>
        <dbReference type="Proteomes" id="UP001283361"/>
    </source>
</evidence>
<reference evidence="2" key="1">
    <citation type="journal article" date="2023" name="G3 (Bethesda)">
        <title>A reference genome for the long-term kleptoplast-retaining sea slug Elysia crispata morphotype clarki.</title>
        <authorList>
            <person name="Eastman K.E."/>
            <person name="Pendleton A.L."/>
            <person name="Shaikh M.A."/>
            <person name="Suttiyut T."/>
            <person name="Ogas R."/>
            <person name="Tomko P."/>
            <person name="Gavelis G."/>
            <person name="Widhalm J.R."/>
            <person name="Wisecaver J.H."/>
        </authorList>
    </citation>
    <scope>NUCLEOTIDE SEQUENCE</scope>
    <source>
        <strain evidence="2">ECLA1</strain>
    </source>
</reference>
<organism evidence="2 3">
    <name type="scientific">Elysia crispata</name>
    <name type="common">lettuce slug</name>
    <dbReference type="NCBI Taxonomy" id="231223"/>
    <lineage>
        <taxon>Eukaryota</taxon>
        <taxon>Metazoa</taxon>
        <taxon>Spiralia</taxon>
        <taxon>Lophotrochozoa</taxon>
        <taxon>Mollusca</taxon>
        <taxon>Gastropoda</taxon>
        <taxon>Heterobranchia</taxon>
        <taxon>Euthyneura</taxon>
        <taxon>Panpulmonata</taxon>
        <taxon>Sacoglossa</taxon>
        <taxon>Placobranchoidea</taxon>
        <taxon>Plakobranchidae</taxon>
        <taxon>Elysia</taxon>
    </lineage>
</organism>
<dbReference type="EMBL" id="JAWDGP010001077">
    <property type="protein sequence ID" value="KAK3795178.1"/>
    <property type="molecule type" value="Genomic_DNA"/>
</dbReference>
<evidence type="ECO:0000313" key="2">
    <source>
        <dbReference type="EMBL" id="KAK3795178.1"/>
    </source>
</evidence>
<dbReference type="Proteomes" id="UP001283361">
    <property type="component" value="Unassembled WGS sequence"/>
</dbReference>
<feature type="signal peptide" evidence="1">
    <location>
        <begin position="1"/>
        <end position="20"/>
    </location>
</feature>
<comment type="caution">
    <text evidence="2">The sequence shown here is derived from an EMBL/GenBank/DDBJ whole genome shotgun (WGS) entry which is preliminary data.</text>
</comment>
<feature type="chain" id="PRO_5042171502" evidence="1">
    <location>
        <begin position="21"/>
        <end position="124"/>
    </location>
</feature>
<keyword evidence="3" id="KW-1185">Reference proteome</keyword>
<protein>
    <submittedName>
        <fullName evidence="2">Uncharacterized protein</fullName>
    </submittedName>
</protein>
<sequence length="124" mass="12840">MNTITVSLAMVAMLVFSASATPCSDLCSAECALALQACQFSGTLGDLCATENNICQKDCAASCNCVDSCAEKCGSAFTTCKGDGADLLKVESCSLNFEVCETQCGTQCEMQTYNEAVKALIPGV</sequence>
<dbReference type="AlphaFoldDB" id="A0AAE1E700"/>
<gene>
    <name evidence="2" type="ORF">RRG08_056241</name>
</gene>
<accession>A0AAE1E700</accession>